<accession>A0A2U2B9U6</accession>
<name>A0A2U2B9U6_9BACT</name>
<dbReference type="InterPro" id="IPR023296">
    <property type="entry name" value="Glyco_hydro_beta-prop_sf"/>
</dbReference>
<dbReference type="CDD" id="cd08995">
    <property type="entry name" value="GH32_EcAec43-like"/>
    <property type="match status" value="1"/>
</dbReference>
<evidence type="ECO:0000259" key="7">
    <source>
        <dbReference type="Pfam" id="PF00251"/>
    </source>
</evidence>
<dbReference type="SUPFAM" id="SSF49899">
    <property type="entry name" value="Concanavalin A-like lectins/glucanases"/>
    <property type="match status" value="1"/>
</dbReference>
<protein>
    <recommendedName>
        <fullName evidence="2">beta-fructofuranosidase</fullName>
        <ecNumber evidence="2">3.2.1.26</ecNumber>
    </recommendedName>
</protein>
<keyword evidence="4 5" id="KW-0326">Glycosidase</keyword>
<evidence type="ECO:0000256" key="5">
    <source>
        <dbReference type="RuleBase" id="RU362110"/>
    </source>
</evidence>
<keyword evidence="3 5" id="KW-0378">Hydrolase</keyword>
<evidence type="ECO:0000256" key="1">
    <source>
        <dbReference type="ARBA" id="ARBA00009902"/>
    </source>
</evidence>
<dbReference type="RefSeq" id="WP_109263914.1">
    <property type="nucleotide sequence ID" value="NZ_QEWP01000005.1"/>
</dbReference>
<dbReference type="PANTHER" id="PTHR43101:SF1">
    <property type="entry name" value="BETA-FRUCTOSIDASE"/>
    <property type="match status" value="1"/>
</dbReference>
<dbReference type="Pfam" id="PF00251">
    <property type="entry name" value="Glyco_hydro_32N"/>
    <property type="match status" value="1"/>
</dbReference>
<sequence>MKNEKVHLSKLTLLALLFATISCQTDAPNQMTEISLKRNYSLSSASQCDSQEEEIDYTVFKMYSDGKRIGDVMPFFDESNSKFLIYNLKDIWDDPTHKRHPWYAFETNDFYSYSEPPNEIVSCSSNGCDQDYALGTGSVIKKDGIYYAFYTGHNPNYPSECVSKKEGVMLATSSNSTAGFTKSNSFETIYPPINQNFDEQNNFRDPFVFEDDGKYHMLISARKRVNGTFRGVIAHYKSTDLIAWDYNGIIYDGGSINYFMMECPEIFKEGDYYYLIFSDINTRNVYYRKSSSLEGPWEYPNGPDRFDGNGIYGAKTASDGIDRYIFGWTAVNSEHSDDGNPIWGGNLIVHKLYQKADGDLAVCIPHTIKNHLEEIDLTINKQSQWGTVEKLDANNESYTLISQEDADIANVLYDPISAEIYKINATVSYSESSKDFGFFVGACDGFDDVISLRFVPNTNCFRLDKEKRTMITENTIPVTDVPISLDPNTEYDVQIIVENSIVTVYIDNHKTLSCRIYRATNKTWGIFVDNSTATFKNIEVTSKNVEVATSIH</sequence>
<dbReference type="InterPro" id="IPR013320">
    <property type="entry name" value="ConA-like_dom_sf"/>
</dbReference>
<dbReference type="Proteomes" id="UP000244956">
    <property type="component" value="Unassembled WGS sequence"/>
</dbReference>
<feature type="signal peptide" evidence="6">
    <location>
        <begin position="1"/>
        <end position="27"/>
    </location>
</feature>
<feature type="domain" description="Glycosyl hydrolase family 32 C-terminal" evidence="8">
    <location>
        <begin position="410"/>
        <end position="541"/>
    </location>
</feature>
<evidence type="ECO:0000256" key="2">
    <source>
        <dbReference type="ARBA" id="ARBA00012758"/>
    </source>
</evidence>
<dbReference type="SUPFAM" id="SSF75005">
    <property type="entry name" value="Arabinanase/levansucrase/invertase"/>
    <property type="match status" value="1"/>
</dbReference>
<dbReference type="EMBL" id="QEWP01000005">
    <property type="protein sequence ID" value="PWD99813.1"/>
    <property type="molecule type" value="Genomic_DNA"/>
</dbReference>
<gene>
    <name evidence="9" type="ORF">DDZ16_07920</name>
</gene>
<dbReference type="Gene3D" id="2.60.120.560">
    <property type="entry name" value="Exo-inulinase, domain 1"/>
    <property type="match status" value="1"/>
</dbReference>
<dbReference type="GO" id="GO:0005975">
    <property type="term" value="P:carbohydrate metabolic process"/>
    <property type="evidence" value="ECO:0007669"/>
    <property type="project" value="InterPro"/>
</dbReference>
<comment type="caution">
    <text evidence="9">The sequence shown here is derived from an EMBL/GenBank/DDBJ whole genome shotgun (WGS) entry which is preliminary data.</text>
</comment>
<evidence type="ECO:0000256" key="3">
    <source>
        <dbReference type="ARBA" id="ARBA00022801"/>
    </source>
</evidence>
<dbReference type="AlphaFoldDB" id="A0A2U2B9U6"/>
<dbReference type="InterPro" id="IPR013189">
    <property type="entry name" value="Glyco_hydro_32_C"/>
</dbReference>
<dbReference type="OrthoDB" id="9759709at2"/>
<keyword evidence="10" id="KW-1185">Reference proteome</keyword>
<feature type="domain" description="Glycosyl hydrolase family 32 N-terminal" evidence="7">
    <location>
        <begin position="94"/>
        <end position="338"/>
    </location>
</feature>
<proteinExistence type="inferred from homology"/>
<dbReference type="InterPro" id="IPR013148">
    <property type="entry name" value="Glyco_hydro_32_N"/>
</dbReference>
<dbReference type="GO" id="GO:0004564">
    <property type="term" value="F:beta-fructofuranosidase activity"/>
    <property type="evidence" value="ECO:0007669"/>
    <property type="project" value="UniProtKB-EC"/>
</dbReference>
<comment type="similarity">
    <text evidence="1 5">Belongs to the glycosyl hydrolase 32 family.</text>
</comment>
<reference evidence="9 10" key="1">
    <citation type="submission" date="2018-05" db="EMBL/GenBank/DDBJ databases">
        <title>Marinilabilia rubrum sp. nov., isolated from saltern sediment.</title>
        <authorList>
            <person name="Zhang R."/>
        </authorList>
    </citation>
    <scope>NUCLEOTIDE SEQUENCE [LARGE SCALE GENOMIC DNA]</scope>
    <source>
        <strain evidence="9 10">WTE16</strain>
    </source>
</reference>
<dbReference type="InterPro" id="IPR001362">
    <property type="entry name" value="Glyco_hydro_32"/>
</dbReference>
<dbReference type="Gene3D" id="2.115.10.20">
    <property type="entry name" value="Glycosyl hydrolase domain, family 43"/>
    <property type="match status" value="1"/>
</dbReference>
<dbReference type="PROSITE" id="PS51257">
    <property type="entry name" value="PROKAR_LIPOPROTEIN"/>
    <property type="match status" value="1"/>
</dbReference>
<keyword evidence="6" id="KW-0732">Signal</keyword>
<dbReference type="SMART" id="SM00640">
    <property type="entry name" value="Glyco_32"/>
    <property type="match status" value="1"/>
</dbReference>
<evidence type="ECO:0000256" key="6">
    <source>
        <dbReference type="SAM" id="SignalP"/>
    </source>
</evidence>
<organism evidence="9 10">
    <name type="scientific">Marinilabilia rubra</name>
    <dbReference type="NCBI Taxonomy" id="2162893"/>
    <lineage>
        <taxon>Bacteria</taxon>
        <taxon>Pseudomonadati</taxon>
        <taxon>Bacteroidota</taxon>
        <taxon>Bacteroidia</taxon>
        <taxon>Marinilabiliales</taxon>
        <taxon>Marinilabiliaceae</taxon>
        <taxon>Marinilabilia</taxon>
    </lineage>
</organism>
<evidence type="ECO:0000259" key="8">
    <source>
        <dbReference type="Pfam" id="PF08244"/>
    </source>
</evidence>
<evidence type="ECO:0000256" key="4">
    <source>
        <dbReference type="ARBA" id="ARBA00023295"/>
    </source>
</evidence>
<dbReference type="PANTHER" id="PTHR43101">
    <property type="entry name" value="BETA-FRUCTOSIDASE"/>
    <property type="match status" value="1"/>
</dbReference>
<dbReference type="Pfam" id="PF08244">
    <property type="entry name" value="Glyco_hydro_32C"/>
    <property type="match status" value="1"/>
</dbReference>
<evidence type="ECO:0000313" key="9">
    <source>
        <dbReference type="EMBL" id="PWD99813.1"/>
    </source>
</evidence>
<dbReference type="EC" id="3.2.1.26" evidence="2"/>
<feature type="chain" id="PRO_5015439538" description="beta-fructofuranosidase" evidence="6">
    <location>
        <begin position="28"/>
        <end position="552"/>
    </location>
</feature>
<dbReference type="InterPro" id="IPR051214">
    <property type="entry name" value="GH32_Enzymes"/>
</dbReference>
<evidence type="ECO:0000313" key="10">
    <source>
        <dbReference type="Proteomes" id="UP000244956"/>
    </source>
</evidence>